<dbReference type="OrthoDB" id="9806837at2"/>
<evidence type="ECO:0000313" key="8">
    <source>
        <dbReference type="EMBL" id="QDU63140.1"/>
    </source>
</evidence>
<organism evidence="8 9">
    <name type="scientific">Kolteria novifilia</name>
    <dbReference type="NCBI Taxonomy" id="2527975"/>
    <lineage>
        <taxon>Bacteria</taxon>
        <taxon>Pseudomonadati</taxon>
        <taxon>Planctomycetota</taxon>
        <taxon>Planctomycetia</taxon>
        <taxon>Kolteriales</taxon>
        <taxon>Kolteriaceae</taxon>
        <taxon>Kolteria</taxon>
    </lineage>
</organism>
<dbReference type="Proteomes" id="UP000317093">
    <property type="component" value="Chromosome"/>
</dbReference>
<dbReference type="CDD" id="cd02516">
    <property type="entry name" value="CDP-ME_synthetase"/>
    <property type="match status" value="1"/>
</dbReference>
<dbReference type="PANTHER" id="PTHR32125">
    <property type="entry name" value="2-C-METHYL-D-ERYTHRITOL 4-PHOSPHATE CYTIDYLYLTRANSFERASE, CHLOROPLASTIC"/>
    <property type="match status" value="1"/>
</dbReference>
<evidence type="ECO:0000256" key="6">
    <source>
        <dbReference type="ARBA" id="ARBA00023229"/>
    </source>
</evidence>
<dbReference type="SUPFAM" id="SSF53448">
    <property type="entry name" value="Nucleotide-diphospho-sugar transferases"/>
    <property type="match status" value="1"/>
</dbReference>
<dbReference type="NCBIfam" id="TIGR00453">
    <property type="entry name" value="ispD"/>
    <property type="match status" value="1"/>
</dbReference>
<dbReference type="PROSITE" id="PS01295">
    <property type="entry name" value="ISPD"/>
    <property type="match status" value="1"/>
</dbReference>
<evidence type="ECO:0000256" key="7">
    <source>
        <dbReference type="HAMAP-Rule" id="MF_00108"/>
    </source>
</evidence>
<evidence type="ECO:0000256" key="4">
    <source>
        <dbReference type="ARBA" id="ARBA00022679"/>
    </source>
</evidence>
<dbReference type="AlphaFoldDB" id="A0A518B837"/>
<accession>A0A518B837</accession>
<dbReference type="EMBL" id="CP036279">
    <property type="protein sequence ID" value="QDU63140.1"/>
    <property type="molecule type" value="Genomic_DNA"/>
</dbReference>
<dbReference type="PANTHER" id="PTHR32125:SF4">
    <property type="entry name" value="2-C-METHYL-D-ERYTHRITOL 4-PHOSPHATE CYTIDYLYLTRANSFERASE, CHLOROPLASTIC"/>
    <property type="match status" value="1"/>
</dbReference>
<dbReference type="InterPro" id="IPR001228">
    <property type="entry name" value="IspD"/>
</dbReference>
<name>A0A518B837_9BACT</name>
<gene>
    <name evidence="7 8" type="primary">ispD</name>
    <name evidence="8" type="ORF">Pan216_40150</name>
</gene>
<dbReference type="GO" id="GO:0050518">
    <property type="term" value="F:2-C-methyl-D-erythritol 4-phosphate cytidylyltransferase activity"/>
    <property type="evidence" value="ECO:0007669"/>
    <property type="project" value="UniProtKB-UniRule"/>
</dbReference>
<evidence type="ECO:0000313" key="9">
    <source>
        <dbReference type="Proteomes" id="UP000317093"/>
    </source>
</evidence>
<protein>
    <recommendedName>
        <fullName evidence="7">2-C-methyl-D-erythritol 4-phosphate cytidylyltransferase</fullName>
        <ecNumber evidence="7">2.7.7.60</ecNumber>
    </recommendedName>
    <alternativeName>
        <fullName evidence="7">4-diphosphocytidyl-2C-methyl-D-erythritol synthase</fullName>
    </alternativeName>
    <alternativeName>
        <fullName evidence="7">MEP cytidylyltransferase</fullName>
        <shortName evidence="7">MCT</shortName>
    </alternativeName>
</protein>
<dbReference type="RefSeq" id="WP_145260379.1">
    <property type="nucleotide sequence ID" value="NZ_CP036279.1"/>
</dbReference>
<evidence type="ECO:0000256" key="1">
    <source>
        <dbReference type="ARBA" id="ARBA00001282"/>
    </source>
</evidence>
<dbReference type="EC" id="2.7.7.60" evidence="7"/>
<dbReference type="InterPro" id="IPR018294">
    <property type="entry name" value="ISPD_synthase_CS"/>
</dbReference>
<dbReference type="InterPro" id="IPR034683">
    <property type="entry name" value="IspD/TarI"/>
</dbReference>
<comment type="catalytic activity">
    <reaction evidence="1 7">
        <text>2-C-methyl-D-erythritol 4-phosphate + CTP + H(+) = 4-CDP-2-C-methyl-D-erythritol + diphosphate</text>
        <dbReference type="Rhea" id="RHEA:13429"/>
        <dbReference type="ChEBI" id="CHEBI:15378"/>
        <dbReference type="ChEBI" id="CHEBI:33019"/>
        <dbReference type="ChEBI" id="CHEBI:37563"/>
        <dbReference type="ChEBI" id="CHEBI:57823"/>
        <dbReference type="ChEBI" id="CHEBI:58262"/>
        <dbReference type="EC" id="2.7.7.60"/>
    </reaction>
</comment>
<keyword evidence="9" id="KW-1185">Reference proteome</keyword>
<evidence type="ECO:0000256" key="5">
    <source>
        <dbReference type="ARBA" id="ARBA00022695"/>
    </source>
</evidence>
<dbReference type="InterPro" id="IPR029044">
    <property type="entry name" value="Nucleotide-diphossugar_trans"/>
</dbReference>
<dbReference type="FunFam" id="3.90.550.10:FF:000003">
    <property type="entry name" value="2-C-methyl-D-erythritol 4-phosphate cytidylyltransferase"/>
    <property type="match status" value="1"/>
</dbReference>
<feature type="site" description="Positions MEP for the nucleophilic attack" evidence="7">
    <location>
        <position position="156"/>
    </location>
</feature>
<reference evidence="8 9" key="1">
    <citation type="submission" date="2019-02" db="EMBL/GenBank/DDBJ databases">
        <title>Deep-cultivation of Planctomycetes and their phenomic and genomic characterization uncovers novel biology.</title>
        <authorList>
            <person name="Wiegand S."/>
            <person name="Jogler M."/>
            <person name="Boedeker C."/>
            <person name="Pinto D."/>
            <person name="Vollmers J."/>
            <person name="Rivas-Marin E."/>
            <person name="Kohn T."/>
            <person name="Peeters S.H."/>
            <person name="Heuer A."/>
            <person name="Rast P."/>
            <person name="Oberbeckmann S."/>
            <person name="Bunk B."/>
            <person name="Jeske O."/>
            <person name="Meyerdierks A."/>
            <person name="Storesund J.E."/>
            <person name="Kallscheuer N."/>
            <person name="Luecker S."/>
            <person name="Lage O.M."/>
            <person name="Pohl T."/>
            <person name="Merkel B.J."/>
            <person name="Hornburger P."/>
            <person name="Mueller R.-W."/>
            <person name="Bruemmer F."/>
            <person name="Labrenz M."/>
            <person name="Spormann A.M."/>
            <person name="Op den Camp H."/>
            <person name="Overmann J."/>
            <person name="Amann R."/>
            <person name="Jetten M.S.M."/>
            <person name="Mascher T."/>
            <person name="Medema M.H."/>
            <person name="Devos D.P."/>
            <person name="Kaster A.-K."/>
            <person name="Ovreas L."/>
            <person name="Rohde M."/>
            <person name="Galperin M.Y."/>
            <person name="Jogler C."/>
        </authorList>
    </citation>
    <scope>NUCLEOTIDE SEQUENCE [LARGE SCALE GENOMIC DNA]</scope>
    <source>
        <strain evidence="8 9">Pan216</strain>
    </source>
</reference>
<dbReference type="GO" id="GO:0019288">
    <property type="term" value="P:isopentenyl diphosphate biosynthetic process, methylerythritol 4-phosphate pathway"/>
    <property type="evidence" value="ECO:0007669"/>
    <property type="project" value="UniProtKB-UniRule"/>
</dbReference>
<comment type="function">
    <text evidence="7">Catalyzes the formation of 4-diphosphocytidyl-2-C-methyl-D-erythritol from CTP and 2-C-methyl-D-erythritol 4-phosphate (MEP).</text>
</comment>
<keyword evidence="6 7" id="KW-0414">Isoprene biosynthesis</keyword>
<dbReference type="InterPro" id="IPR050088">
    <property type="entry name" value="IspD/TarI_cytidylyltransf_bact"/>
</dbReference>
<feature type="site" description="Transition state stabilizer" evidence="7">
    <location>
        <position position="16"/>
    </location>
</feature>
<dbReference type="Pfam" id="PF01128">
    <property type="entry name" value="IspD"/>
    <property type="match status" value="1"/>
</dbReference>
<dbReference type="Gene3D" id="3.90.550.10">
    <property type="entry name" value="Spore Coat Polysaccharide Biosynthesis Protein SpsA, Chain A"/>
    <property type="match status" value="1"/>
</dbReference>
<keyword evidence="4 7" id="KW-0808">Transferase</keyword>
<evidence type="ECO:0000256" key="2">
    <source>
        <dbReference type="ARBA" id="ARBA00004787"/>
    </source>
</evidence>
<evidence type="ECO:0000256" key="3">
    <source>
        <dbReference type="ARBA" id="ARBA00009789"/>
    </source>
</evidence>
<feature type="site" description="Transition state stabilizer" evidence="7">
    <location>
        <position position="23"/>
    </location>
</feature>
<feature type="site" description="Positions MEP for the nucleophilic attack" evidence="7">
    <location>
        <position position="212"/>
    </location>
</feature>
<sequence length="248" mass="27625">MASYAVFLLAAGKSSRFKGKEKKTFADLNGRAVWLHSLERFSIREEFAQILIAISPDDREVFDRRYRANVAFLPNAKVIEGGEERYDTVEKCLLACKPDVDYILIHDAARPCLEDEMVERLMEAVEETGAASLGVPLADTLKRVDNDRVVTETLPREGLWLTQTPQAFKRQTLLDAYAHRDKVTVPVTDDAMLVEALGTPVTMVEGGATNIKITTGRDLGLATSIIKSRPKPKDKGGFHPFADEGMWK</sequence>
<dbReference type="HAMAP" id="MF_00108">
    <property type="entry name" value="IspD"/>
    <property type="match status" value="1"/>
</dbReference>
<comment type="pathway">
    <text evidence="2 7">Isoprenoid biosynthesis; isopentenyl diphosphate biosynthesis via DXP pathway; isopentenyl diphosphate from 1-deoxy-D-xylulose 5-phosphate: step 2/6.</text>
</comment>
<comment type="similarity">
    <text evidence="3 7">Belongs to the IspD/TarI cytidylyltransferase family. IspD subfamily.</text>
</comment>
<proteinExistence type="inferred from homology"/>
<dbReference type="UniPathway" id="UPA00056">
    <property type="reaction ID" value="UER00093"/>
</dbReference>
<dbReference type="KEGG" id="knv:Pan216_40150"/>
<keyword evidence="5 7" id="KW-0548">Nucleotidyltransferase</keyword>